<accession>A0A1G8JFA7</accession>
<dbReference type="OrthoDB" id="5297354at2"/>
<evidence type="ECO:0000313" key="3">
    <source>
        <dbReference type="Proteomes" id="UP000199527"/>
    </source>
</evidence>
<dbReference type="Proteomes" id="UP000199527">
    <property type="component" value="Unassembled WGS sequence"/>
</dbReference>
<evidence type="ECO:0000256" key="1">
    <source>
        <dbReference type="HAMAP-Rule" id="MF_02216"/>
    </source>
</evidence>
<name>A0A1G8JFA7_9GAMM</name>
<dbReference type="UniPathway" id="UPA00232"/>
<reference evidence="3" key="1">
    <citation type="submission" date="2016-10" db="EMBL/GenBank/DDBJ databases">
        <authorList>
            <person name="Varghese N."/>
            <person name="Submissions S."/>
        </authorList>
    </citation>
    <scope>NUCLEOTIDE SEQUENCE [LARGE SCALE GENOMIC DNA]</scope>
    <source>
        <strain evidence="3">DSM 23317</strain>
    </source>
</reference>
<gene>
    <name evidence="1" type="primary">ubiK</name>
    <name evidence="2" type="ORF">SAMN04488540_10138</name>
</gene>
<dbReference type="HAMAP" id="MF_02216">
    <property type="entry name" value="UbiK"/>
    <property type="match status" value="1"/>
</dbReference>
<dbReference type="AlphaFoldDB" id="A0A1G8JFA7"/>
<proteinExistence type="inferred from homology"/>
<protein>
    <recommendedName>
        <fullName evidence="1">Ubiquinone biosynthesis accessory factor UbiK</fullName>
    </recommendedName>
</protein>
<sequence length="91" mass="10030">MINTEKLEQIAKQMNDALPSGLKAAADDFEAKAKTILQSQLSKLDMVSREEFDRQTAVLAKTRQMVETLEARLAVLEGEPAVDQGDDQPQA</sequence>
<keyword evidence="3" id="KW-1185">Reference proteome</keyword>
<dbReference type="GO" id="GO:0005829">
    <property type="term" value="C:cytosol"/>
    <property type="evidence" value="ECO:0007669"/>
    <property type="project" value="TreeGrafter"/>
</dbReference>
<dbReference type="GO" id="GO:0006744">
    <property type="term" value="P:ubiquinone biosynthetic process"/>
    <property type="evidence" value="ECO:0007669"/>
    <property type="project" value="UniProtKB-UniRule"/>
</dbReference>
<dbReference type="PANTHER" id="PTHR38040">
    <property type="entry name" value="UBIQUINONE BIOSYNTHESIS ACCESSORY FACTOR UBIK"/>
    <property type="match status" value="1"/>
</dbReference>
<dbReference type="InterPro" id="IPR007475">
    <property type="entry name" value="UbiK"/>
</dbReference>
<evidence type="ECO:0000313" key="2">
    <source>
        <dbReference type="EMBL" id="SDI29865.1"/>
    </source>
</evidence>
<dbReference type="RefSeq" id="WP_090359882.1">
    <property type="nucleotide sequence ID" value="NZ_FNEM01000001.1"/>
</dbReference>
<dbReference type="Pfam" id="PF04380">
    <property type="entry name" value="BMFP"/>
    <property type="match status" value="1"/>
</dbReference>
<keyword evidence="1" id="KW-0963">Cytoplasm</keyword>
<dbReference type="PANTHER" id="PTHR38040:SF1">
    <property type="entry name" value="UBIQUINONE BIOSYNTHESIS ACCESSORY FACTOR UBIK"/>
    <property type="match status" value="1"/>
</dbReference>
<dbReference type="EMBL" id="FNEM01000001">
    <property type="protein sequence ID" value="SDI29865.1"/>
    <property type="molecule type" value="Genomic_DNA"/>
</dbReference>
<comment type="similarity">
    <text evidence="1">Belongs to the UbiK family.</text>
</comment>
<organism evidence="2 3">
    <name type="scientific">Ferrimonas sediminum</name>
    <dbReference type="NCBI Taxonomy" id="718193"/>
    <lineage>
        <taxon>Bacteria</taxon>
        <taxon>Pseudomonadati</taxon>
        <taxon>Pseudomonadota</taxon>
        <taxon>Gammaproteobacteria</taxon>
        <taxon>Alteromonadales</taxon>
        <taxon>Ferrimonadaceae</taxon>
        <taxon>Ferrimonas</taxon>
    </lineage>
</organism>
<keyword evidence="1" id="KW-0831">Ubiquinone biosynthesis</keyword>
<comment type="pathway">
    <text evidence="1">Cofactor biosynthesis; ubiquinone biosynthesis.</text>
</comment>
<comment type="subcellular location">
    <subcellularLocation>
        <location evidence="1">Cytoplasm</location>
    </subcellularLocation>
</comment>
<comment type="function">
    <text evidence="1">Required for efficient ubiquinone (coenzyme Q) biosynthesis. UbiK is probably an accessory factor of Ubi enzymes and facilitates ubiquinone biosynthesis by acting as an assembly factor, a targeting factor, or both.</text>
</comment>